<dbReference type="Pfam" id="PF00069">
    <property type="entry name" value="Pkinase"/>
    <property type="match status" value="1"/>
</dbReference>
<feature type="compositionally biased region" description="Pro residues" evidence="1">
    <location>
        <begin position="344"/>
        <end position="357"/>
    </location>
</feature>
<dbReference type="SUPFAM" id="SSF56112">
    <property type="entry name" value="Protein kinase-like (PK-like)"/>
    <property type="match status" value="1"/>
</dbReference>
<dbReference type="PROSITE" id="PS50011">
    <property type="entry name" value="PROTEIN_KINASE_DOM"/>
    <property type="match status" value="1"/>
</dbReference>
<dbReference type="Proteomes" id="UP001054857">
    <property type="component" value="Unassembled WGS sequence"/>
</dbReference>
<protein>
    <recommendedName>
        <fullName evidence="2">Protein kinase domain-containing protein</fullName>
    </recommendedName>
</protein>
<feature type="region of interest" description="Disordered" evidence="1">
    <location>
        <begin position="498"/>
        <end position="544"/>
    </location>
</feature>
<dbReference type="InterPro" id="IPR000719">
    <property type="entry name" value="Prot_kinase_dom"/>
</dbReference>
<dbReference type="GO" id="GO:0004674">
    <property type="term" value="F:protein serine/threonine kinase activity"/>
    <property type="evidence" value="ECO:0007669"/>
    <property type="project" value="TreeGrafter"/>
</dbReference>
<feature type="region of interest" description="Disordered" evidence="1">
    <location>
        <begin position="292"/>
        <end position="311"/>
    </location>
</feature>
<dbReference type="PANTHER" id="PTHR44329:SF289">
    <property type="entry name" value="SERINE_THREONINE-PROTEIN KINASE VIK"/>
    <property type="match status" value="1"/>
</dbReference>
<evidence type="ECO:0000259" key="2">
    <source>
        <dbReference type="PROSITE" id="PS50011"/>
    </source>
</evidence>
<feature type="compositionally biased region" description="Pro residues" evidence="1">
    <location>
        <begin position="375"/>
        <end position="412"/>
    </location>
</feature>
<name>A0AAD3DF22_9CHLO</name>
<sequence length="1158" mass="121514">MGTQVSLVNCTLLSASRYSALPGARPLLPQSLLWAPELLHGDAETAAQWGPLGLTLAPSFQYALSNLDSTCGPLPGKTPVTVITRRNDQSVPAVLSGAEEAASSIRISSGGLLAPAGECVVGGYPQQLGGGRTFVNLQGAIGRVNLQRPVTLRNLVFYNLAPGGMYPLDASAGDDDYISGHGMQAKPPQLRGPDAAWANSSLPLWFFSKTGNTSTTDPQAPRLALENVTLVVSEPEWRALATAVLLQYVGVVAERSRRAQEEQEATQPTYWRATAVMAGKDDALTAVALGSSTEPTAREMTGVHGAKASHRVSRKLKGLLGGSGGVLHWYYPPSPPSLQLSQTPTPPPPRQTPPPLYEQPLEPTVIDPPDSVAQPRPPPPKPPVPQPPHPRPPRPPPSPPPTPPPPPLPPGSDTPVTALLAFAAASQALSYDYNAGVLVLAAAQHYGWVGTNVTVTYKMPPDAPRTASLLFYPSFTLPYQELAEMDINISVSTFLPPPPSPPTAPANVQRPPPLMARPTPLMLSTDTMPGPSSTASTGPPPPSTVDRPAYVVPVASSLSAFFGLLLLLLTLMLVKTAVMRRRYAAANEATMVPAGKDGADDISTKRPVNRLSRDVTQFAVAGVTQLAAADVGFRGNATGASGFSQGSRDATLNASVANTTESSGKLEPGNSGSPEGTGPAGKRDTREANRLMRLNNVLAASKEAAAAAELQNQGKQAKGHDGQANPGDTRSNGMEARGCAVEGAESCQAQHVGMSKSYIRSMQAYYNSLCKQAELNTRTANAVGTRDVEAAEALLQPDSPPAQPGSMLAAADVPGTVRAAIDAARAELQDYALELHSVIAIGASGVVYGGKWRDLPAAIKTLVVPATVISLVGRARHRAVLEAAVSMSLAHPNIVATYTYDIKALVQKPEPDDMAAPVGIAAAGDAELGAAEVYKLYIVQELCNAGTLREALEKGMTGCVRAGGAFKALAVRLALDVAQGMRHIHSCRIVHGDLKPENVLLVYGPQSMSEDEGANRDEPYSAGLMAKVADFGLSLPLPEGATHASGLFRGTPAYMAPEVSTGGELSPRADVWSFGLLLLELYYGCSMSAVLASELPAAGHGGEGVPTREPLLQLPRLLKDMLTPAHRPYGELAAACLTLDPRSRPAFNDIVEQLRQLL</sequence>
<dbReference type="InterPro" id="IPR011009">
    <property type="entry name" value="Kinase-like_dom_sf"/>
</dbReference>
<proteinExistence type="predicted"/>
<feature type="domain" description="Protein kinase" evidence="2">
    <location>
        <begin position="833"/>
        <end position="1158"/>
    </location>
</feature>
<dbReference type="GO" id="GO:0005524">
    <property type="term" value="F:ATP binding"/>
    <property type="evidence" value="ECO:0007669"/>
    <property type="project" value="InterPro"/>
</dbReference>
<evidence type="ECO:0000313" key="4">
    <source>
        <dbReference type="Proteomes" id="UP001054857"/>
    </source>
</evidence>
<dbReference type="EMBL" id="BMAR01000001">
    <property type="protein sequence ID" value="GFR40600.1"/>
    <property type="molecule type" value="Genomic_DNA"/>
</dbReference>
<evidence type="ECO:0000313" key="3">
    <source>
        <dbReference type="EMBL" id="GFR40600.1"/>
    </source>
</evidence>
<dbReference type="PRINTS" id="PR01217">
    <property type="entry name" value="PRICHEXTENSN"/>
</dbReference>
<dbReference type="PANTHER" id="PTHR44329">
    <property type="entry name" value="SERINE/THREONINE-PROTEIN KINASE TNNI3K-RELATED"/>
    <property type="match status" value="1"/>
</dbReference>
<feature type="compositionally biased region" description="Pro residues" evidence="1">
    <location>
        <begin position="498"/>
        <end position="515"/>
    </location>
</feature>
<gene>
    <name evidence="3" type="ORF">Agub_g1180</name>
</gene>
<feature type="region of interest" description="Disordered" evidence="1">
    <location>
        <begin position="334"/>
        <end position="413"/>
    </location>
</feature>
<organism evidence="3 4">
    <name type="scientific">Astrephomene gubernaculifera</name>
    <dbReference type="NCBI Taxonomy" id="47775"/>
    <lineage>
        <taxon>Eukaryota</taxon>
        <taxon>Viridiplantae</taxon>
        <taxon>Chlorophyta</taxon>
        <taxon>core chlorophytes</taxon>
        <taxon>Chlorophyceae</taxon>
        <taxon>CS clade</taxon>
        <taxon>Chlamydomonadales</taxon>
        <taxon>Astrephomenaceae</taxon>
        <taxon>Astrephomene</taxon>
    </lineage>
</organism>
<dbReference type="Gene3D" id="1.10.510.10">
    <property type="entry name" value="Transferase(Phosphotransferase) domain 1"/>
    <property type="match status" value="1"/>
</dbReference>
<comment type="caution">
    <text evidence="3">The sequence shown here is derived from an EMBL/GenBank/DDBJ whole genome shotgun (WGS) entry which is preliminary data.</text>
</comment>
<dbReference type="InterPro" id="IPR008271">
    <property type="entry name" value="Ser/Thr_kinase_AS"/>
</dbReference>
<evidence type="ECO:0000256" key="1">
    <source>
        <dbReference type="SAM" id="MobiDB-lite"/>
    </source>
</evidence>
<feature type="region of interest" description="Disordered" evidence="1">
    <location>
        <begin position="656"/>
        <end position="685"/>
    </location>
</feature>
<accession>A0AAD3DF22</accession>
<reference evidence="3 4" key="1">
    <citation type="journal article" date="2021" name="Sci. Rep.">
        <title>Genome sequencing of the multicellular alga Astrephomene provides insights into convergent evolution of germ-soma differentiation.</title>
        <authorList>
            <person name="Yamashita S."/>
            <person name="Yamamoto K."/>
            <person name="Matsuzaki R."/>
            <person name="Suzuki S."/>
            <person name="Yamaguchi H."/>
            <person name="Hirooka S."/>
            <person name="Minakuchi Y."/>
            <person name="Miyagishima S."/>
            <person name="Kawachi M."/>
            <person name="Toyoda A."/>
            <person name="Nozaki H."/>
        </authorList>
    </citation>
    <scope>NUCLEOTIDE SEQUENCE [LARGE SCALE GENOMIC DNA]</scope>
    <source>
        <strain evidence="3 4">NIES-4017</strain>
    </source>
</reference>
<dbReference type="AlphaFoldDB" id="A0AAD3DF22"/>
<feature type="region of interest" description="Disordered" evidence="1">
    <location>
        <begin position="705"/>
        <end position="735"/>
    </location>
</feature>
<dbReference type="PROSITE" id="PS00108">
    <property type="entry name" value="PROTEIN_KINASE_ST"/>
    <property type="match status" value="1"/>
</dbReference>
<dbReference type="InterPro" id="IPR051681">
    <property type="entry name" value="Ser/Thr_Kinases-Pseudokinases"/>
</dbReference>
<keyword evidence="4" id="KW-1185">Reference proteome</keyword>
<feature type="compositionally biased region" description="Low complexity" evidence="1">
    <location>
        <begin position="527"/>
        <end position="537"/>
    </location>
</feature>
<dbReference type="SMART" id="SM00220">
    <property type="entry name" value="S_TKc"/>
    <property type="match status" value="1"/>
</dbReference>